<feature type="compositionally biased region" description="Basic and acidic residues" evidence="1">
    <location>
        <begin position="359"/>
        <end position="387"/>
    </location>
</feature>
<evidence type="ECO:0000313" key="2">
    <source>
        <dbReference type="EMBL" id="KAI3406271.2"/>
    </source>
</evidence>
<feature type="region of interest" description="Disordered" evidence="1">
    <location>
        <begin position="138"/>
        <end position="159"/>
    </location>
</feature>
<dbReference type="PANTHER" id="PTHR48125">
    <property type="entry name" value="LP07818P1"/>
    <property type="match status" value="1"/>
</dbReference>
<feature type="region of interest" description="Disordered" evidence="1">
    <location>
        <begin position="677"/>
        <end position="754"/>
    </location>
</feature>
<dbReference type="EMBL" id="JAHUZD010000024">
    <property type="protein sequence ID" value="KAI3406271.2"/>
    <property type="molecule type" value="Genomic_DNA"/>
</dbReference>
<evidence type="ECO:0000313" key="3">
    <source>
        <dbReference type="Proteomes" id="UP001202479"/>
    </source>
</evidence>
<feature type="compositionally biased region" description="Acidic residues" evidence="1">
    <location>
        <begin position="329"/>
        <end position="358"/>
    </location>
</feature>
<evidence type="ECO:0000256" key="1">
    <source>
        <dbReference type="SAM" id="MobiDB-lite"/>
    </source>
</evidence>
<feature type="region of interest" description="Disordered" evidence="1">
    <location>
        <begin position="576"/>
        <end position="605"/>
    </location>
</feature>
<feature type="compositionally biased region" description="Basic and acidic residues" evidence="1">
    <location>
        <begin position="524"/>
        <end position="536"/>
    </location>
</feature>
<dbReference type="PANTHER" id="PTHR48125:SF16">
    <property type="entry name" value="UBZ4-TYPE DOMAIN-CONTAINING PROTEIN"/>
    <property type="match status" value="1"/>
</dbReference>
<proteinExistence type="predicted"/>
<sequence>MASEFLRSSPARAENDDFKLNKAISATQTPASHKLSSIAFAKSLTSSTSSSSVKHQHQHQNSQSQSQSQQHPSQATFQYFPPSASKFLNYPTNLTGWTPLISKTYSNDQILSFNSTPNTNKWFTPSSLILPQNNQNVSAAPLTQPAPPSIAQPQSQGEELLNQQTSINVSNTTTFLPSAAAAATTATTATATTTTEYEYQSLGLTPFMNNNFNILGNTSGSGITPYQERVFRQNCEFYIESPIRTNNNIENFAITPSKFSLNSIASKKLAQDPMKSATKRNIALVDTPPRKPHKLSIITRAENDGESGEMEEEIKSSLKGQEIAKETTGDETDDEVEQEEQEEEEEGEEEEEEEEEEKEKEGKGKGEVKKEVEEEEVKREKEAEAKVDGKVETKIEKDCLLQTPCKKPLMNISNQLKVEFKTPANKKTTLSSPSTILLTSAKHTNVDVDNILENSNDDKENQPPPSPTPAKTLAEPIMGIFTEKKPSQTKTRLKKSTSTKFSKATNSNTHSNHINCSSYYSSSSKHDEQLHSENKSKMQAGMTKFQIVLTDFNAYTGKKKRAQHTEQKRVPLIKQQLQPQPQPPPPPPPQTLTQLQPPQLQTQSSSIVDNSIIMNSSREHSSILSLSNNSTNISSHFNLTMDHSSFESGGISSTPNSKVLLDRIFDKQSPQQMLYFQQQQHHHNYSAPLQPQSSQPTHYQVQDSSTIMHQQAQQHSSDGNMPPPSQQSNKHIQHIQHTQPPLPLPSSTSTSTSSSLYPIVSMMSTPQHSHVYNNQSNHGNEVFSTQIPSPWNFGFRTPPRTIAFSSNNNNINNNNNNNNSNTQFNTCTSTITSQNVSIESTDLKKQSIKVKLDTNSK</sequence>
<gene>
    <name evidence="2" type="ORF">KGF56_000751</name>
</gene>
<feature type="compositionally biased region" description="Low complexity" evidence="1">
    <location>
        <begin position="745"/>
        <end position="754"/>
    </location>
</feature>
<comment type="caution">
    <text evidence="2">The sequence shown here is derived from an EMBL/GenBank/DDBJ whole genome shotgun (WGS) entry which is preliminary data.</text>
</comment>
<name>A0AAI9T123_9ASCO</name>
<organism evidence="2 3">
    <name type="scientific">Candida oxycetoniae</name>
    <dbReference type="NCBI Taxonomy" id="497107"/>
    <lineage>
        <taxon>Eukaryota</taxon>
        <taxon>Fungi</taxon>
        <taxon>Dikarya</taxon>
        <taxon>Ascomycota</taxon>
        <taxon>Saccharomycotina</taxon>
        <taxon>Pichiomycetes</taxon>
        <taxon>Debaryomycetaceae</taxon>
        <taxon>Candida/Lodderomyces clade</taxon>
        <taxon>Candida</taxon>
    </lineage>
</organism>
<feature type="compositionally biased region" description="Polar residues" evidence="1">
    <location>
        <begin position="687"/>
        <end position="719"/>
    </location>
</feature>
<feature type="compositionally biased region" description="Pro residues" evidence="1">
    <location>
        <begin position="580"/>
        <end position="590"/>
    </location>
</feature>
<dbReference type="Proteomes" id="UP001202479">
    <property type="component" value="Unassembled WGS sequence"/>
</dbReference>
<feature type="compositionally biased region" description="Low complexity" evidence="1">
    <location>
        <begin position="498"/>
        <end position="507"/>
    </location>
</feature>
<dbReference type="RefSeq" id="XP_049182016.1">
    <property type="nucleotide sequence ID" value="XM_049326694.1"/>
</dbReference>
<feature type="compositionally biased region" description="Polar residues" evidence="1">
    <location>
        <begin position="726"/>
        <end position="739"/>
    </location>
</feature>
<feature type="region of interest" description="Disordered" evidence="1">
    <location>
        <begin position="48"/>
        <end position="74"/>
    </location>
</feature>
<protein>
    <submittedName>
        <fullName evidence="2">Uncharacterized protein</fullName>
    </submittedName>
</protein>
<dbReference type="GeneID" id="73378368"/>
<accession>A0AAI9T123</accession>
<keyword evidence="3" id="KW-1185">Reference proteome</keyword>
<feature type="region of interest" description="Disordered" evidence="1">
    <location>
        <begin position="441"/>
        <end position="537"/>
    </location>
</feature>
<dbReference type="AlphaFoldDB" id="A0AAI9T123"/>
<feature type="region of interest" description="Disordered" evidence="1">
    <location>
        <begin position="271"/>
        <end position="387"/>
    </location>
</feature>
<feature type="compositionally biased region" description="Low complexity" evidence="1">
    <location>
        <begin position="591"/>
        <end position="603"/>
    </location>
</feature>
<reference evidence="2" key="1">
    <citation type="journal article" date="2022" name="DNA Res.">
        <title>Genome analysis of five recently described species of the CUG-Ser clade uncovers Candida theae as a new hybrid lineage with pathogenic potential in the Candida parapsilosis species complex.</title>
        <authorList>
            <person name="Mixao V."/>
            <person name="Del Olmo V."/>
            <person name="Hegedusova E."/>
            <person name="Saus E."/>
            <person name="Pryszcz L."/>
            <person name="Cillingova A."/>
            <person name="Nosek J."/>
            <person name="Gabaldon T."/>
        </authorList>
    </citation>
    <scope>NUCLEOTIDE SEQUENCE</scope>
    <source>
        <strain evidence="2">CBS 10844</strain>
    </source>
</reference>